<dbReference type="InterPro" id="IPR017941">
    <property type="entry name" value="Rieske_2Fe-2S"/>
</dbReference>
<evidence type="ECO:0000313" key="7">
    <source>
        <dbReference type="EMBL" id="PAP74631.1"/>
    </source>
</evidence>
<keyword evidence="2" id="KW-0479">Metal-binding</keyword>
<evidence type="ECO:0000256" key="1">
    <source>
        <dbReference type="ARBA" id="ARBA00022714"/>
    </source>
</evidence>
<dbReference type="GO" id="GO:0046872">
    <property type="term" value="F:metal ion binding"/>
    <property type="evidence" value="ECO:0007669"/>
    <property type="project" value="UniProtKB-KW"/>
</dbReference>
<evidence type="ECO:0000256" key="3">
    <source>
        <dbReference type="ARBA" id="ARBA00023004"/>
    </source>
</evidence>
<dbReference type="InterPro" id="IPR006076">
    <property type="entry name" value="FAD-dep_OxRdtase"/>
</dbReference>
<dbReference type="GO" id="GO:0005737">
    <property type="term" value="C:cytoplasm"/>
    <property type="evidence" value="ECO:0007669"/>
    <property type="project" value="TreeGrafter"/>
</dbReference>
<dbReference type="Proteomes" id="UP000216339">
    <property type="component" value="Unassembled WGS sequence"/>
</dbReference>
<dbReference type="Pfam" id="PF01266">
    <property type="entry name" value="DAO"/>
    <property type="match status" value="1"/>
</dbReference>
<accession>A0A271ITS6</accession>
<protein>
    <recommendedName>
        <fullName evidence="6">Rieske domain-containing protein</fullName>
    </recommendedName>
</protein>
<dbReference type="GO" id="GO:0016020">
    <property type="term" value="C:membrane"/>
    <property type="evidence" value="ECO:0007669"/>
    <property type="project" value="InterPro"/>
</dbReference>
<reference evidence="7 8" key="1">
    <citation type="submission" date="2016-11" db="EMBL/GenBank/DDBJ databases">
        <title>Study of marine rhodopsin-containing bacteria.</title>
        <authorList>
            <person name="Yoshizawa S."/>
            <person name="Kumagai Y."/>
            <person name="Kogure K."/>
        </authorList>
    </citation>
    <scope>NUCLEOTIDE SEQUENCE [LARGE SCALE GENOMIC DNA]</scope>
    <source>
        <strain evidence="7 8">SAORIC-28</strain>
    </source>
</reference>
<dbReference type="PROSITE" id="PS51296">
    <property type="entry name" value="RIESKE"/>
    <property type="match status" value="1"/>
</dbReference>
<dbReference type="FunFam" id="2.102.10.10:FF:000014">
    <property type="entry name" value="Oxidoreductase, FAD dependent"/>
    <property type="match status" value="1"/>
</dbReference>
<evidence type="ECO:0000256" key="2">
    <source>
        <dbReference type="ARBA" id="ARBA00022723"/>
    </source>
</evidence>
<evidence type="ECO:0000256" key="4">
    <source>
        <dbReference type="ARBA" id="ARBA00023014"/>
    </source>
</evidence>
<keyword evidence="1" id="KW-0001">2Fe-2S</keyword>
<dbReference type="InterPro" id="IPR005805">
    <property type="entry name" value="Rieske_Fe-S_prot_C"/>
</dbReference>
<dbReference type="GO" id="GO:0051537">
    <property type="term" value="F:2 iron, 2 sulfur cluster binding"/>
    <property type="evidence" value="ECO:0007669"/>
    <property type="project" value="UniProtKB-KW"/>
</dbReference>
<evidence type="ECO:0000259" key="6">
    <source>
        <dbReference type="PROSITE" id="PS51296"/>
    </source>
</evidence>
<keyword evidence="4" id="KW-0411">Iron-sulfur</keyword>
<dbReference type="RefSeq" id="WP_179299808.1">
    <property type="nucleotide sequence ID" value="NZ_MQWD01000005.1"/>
</dbReference>
<keyword evidence="8" id="KW-1185">Reference proteome</keyword>
<dbReference type="InterPro" id="IPR036188">
    <property type="entry name" value="FAD/NAD-bd_sf"/>
</dbReference>
<organism evidence="7 8">
    <name type="scientific">Rubrivirga marina</name>
    <dbReference type="NCBI Taxonomy" id="1196024"/>
    <lineage>
        <taxon>Bacteria</taxon>
        <taxon>Pseudomonadati</taxon>
        <taxon>Rhodothermota</taxon>
        <taxon>Rhodothermia</taxon>
        <taxon>Rhodothermales</taxon>
        <taxon>Rubricoccaceae</taxon>
        <taxon>Rubrivirga</taxon>
    </lineage>
</organism>
<dbReference type="AlphaFoldDB" id="A0A271ITS6"/>
<evidence type="ECO:0000256" key="5">
    <source>
        <dbReference type="ARBA" id="ARBA00023157"/>
    </source>
</evidence>
<sequence>MSRTDVPNPSLWLATASGVGYPALAPDERVEVDVAVVGAGIAGLTTALLLKRSGARVALVEAGRVCAGVTAYTTGKVSSLHGLTYRELRADFGATTARIYAEANEAAIALVAGFVDELGIECDWRRGPAYTYTTDEKTLPRVEEEVEAAQAAGLPASFTTETELPFEVLGAVRVEGQGQFHARRYGLALAAAVDGDGSRVFEHSRVVDVDASAGVCTVESGGAVEANQVVLATQIPFLDRGGFFAKVSPSRSYLLAVEVGDEAPVGAPEGMYLGVGGQTRTLRSAEGGRYLVLGGASHKAGQEPDTTGCYDEIERWAREHYAVETVAYRWSAHDYVPVDGLPYVGKLPFGDGRVWVATGFNKWGLSNGTAAAAIIADGIAGVPNLWASTFDANRAESAATFVEENLNVAARFVGDRIRHLVGKDPAELGPDEGAVVDVGGERVGAYRDAEGQLHAVSLTCTHLGCHVTWNPAERSWDCPCHGSRFDVDGRVLHGPALQPLERKALGGSEAR</sequence>
<dbReference type="SUPFAM" id="SSF51971">
    <property type="entry name" value="Nucleotide-binding domain"/>
    <property type="match status" value="1"/>
</dbReference>
<dbReference type="Pfam" id="PF00355">
    <property type="entry name" value="Rieske"/>
    <property type="match status" value="1"/>
</dbReference>
<evidence type="ECO:0000313" key="8">
    <source>
        <dbReference type="Proteomes" id="UP000216339"/>
    </source>
</evidence>
<feature type="domain" description="Rieske" evidence="6">
    <location>
        <begin position="420"/>
        <end position="511"/>
    </location>
</feature>
<dbReference type="InterPro" id="IPR036922">
    <property type="entry name" value="Rieske_2Fe-2S_sf"/>
</dbReference>
<name>A0A271ITS6_9BACT</name>
<dbReference type="SUPFAM" id="SSF50022">
    <property type="entry name" value="ISP domain"/>
    <property type="match status" value="1"/>
</dbReference>
<dbReference type="Gene3D" id="3.30.9.10">
    <property type="entry name" value="D-Amino Acid Oxidase, subunit A, domain 2"/>
    <property type="match status" value="1"/>
</dbReference>
<dbReference type="PANTHER" id="PTHR13847:SF274">
    <property type="entry name" value="RIESKE 2FE-2S IRON-SULFUR PROTEIN YHFW-RELATED"/>
    <property type="match status" value="1"/>
</dbReference>
<dbReference type="PRINTS" id="PR00162">
    <property type="entry name" value="RIESKE"/>
</dbReference>
<dbReference type="InterPro" id="IPR038010">
    <property type="entry name" value="YhfW_C"/>
</dbReference>
<dbReference type="Gene3D" id="3.50.50.60">
    <property type="entry name" value="FAD/NAD(P)-binding domain"/>
    <property type="match status" value="1"/>
</dbReference>
<dbReference type="Gene3D" id="2.102.10.10">
    <property type="entry name" value="Rieske [2Fe-2S] iron-sulphur domain"/>
    <property type="match status" value="1"/>
</dbReference>
<keyword evidence="5" id="KW-1015">Disulfide bond</keyword>
<dbReference type="EMBL" id="MQWD01000005">
    <property type="protein sequence ID" value="PAP74631.1"/>
    <property type="molecule type" value="Genomic_DNA"/>
</dbReference>
<keyword evidence="3" id="KW-0408">Iron</keyword>
<gene>
    <name evidence="7" type="ORF">BSZ37_20865</name>
</gene>
<proteinExistence type="predicted"/>
<comment type="caution">
    <text evidence="7">The sequence shown here is derived from an EMBL/GenBank/DDBJ whole genome shotgun (WGS) entry which is preliminary data.</text>
</comment>
<dbReference type="CDD" id="cd03477">
    <property type="entry name" value="Rieske_YhfW_C"/>
    <property type="match status" value="1"/>
</dbReference>
<dbReference type="PANTHER" id="PTHR13847">
    <property type="entry name" value="SARCOSINE DEHYDROGENASE-RELATED"/>
    <property type="match status" value="1"/>
</dbReference>